<dbReference type="PANTHER" id="PTHR13903:SF8">
    <property type="entry name" value="PIRIN"/>
    <property type="match status" value="1"/>
</dbReference>
<organism evidence="6 7">
    <name type="scientific">Roseateles paludis</name>
    <dbReference type="NCBI Taxonomy" id="3145238"/>
    <lineage>
        <taxon>Bacteria</taxon>
        <taxon>Pseudomonadati</taxon>
        <taxon>Pseudomonadota</taxon>
        <taxon>Betaproteobacteria</taxon>
        <taxon>Burkholderiales</taxon>
        <taxon>Sphaerotilaceae</taxon>
        <taxon>Roseateles</taxon>
    </lineage>
</organism>
<dbReference type="InterPro" id="IPR008778">
    <property type="entry name" value="Pirin_C_dom"/>
</dbReference>
<dbReference type="InterPro" id="IPR011051">
    <property type="entry name" value="RmlC_Cupin_sf"/>
</dbReference>
<comment type="similarity">
    <text evidence="1 2">Belongs to the pirin family.</text>
</comment>
<reference evidence="6 7" key="1">
    <citation type="submission" date="2024-05" db="EMBL/GenBank/DDBJ databases">
        <title>Roseateles sp. DJS-2-20 16S ribosomal RNA gene Genome sequencing and assembly.</title>
        <authorList>
            <person name="Woo H."/>
        </authorList>
    </citation>
    <scope>NUCLEOTIDE SEQUENCE [LARGE SCALE GENOMIC DNA]</scope>
    <source>
        <strain evidence="6 7">DJS-2-20</strain>
    </source>
</reference>
<protein>
    <submittedName>
        <fullName evidence="6">Pirin family protein</fullName>
    </submittedName>
</protein>
<evidence type="ECO:0000259" key="5">
    <source>
        <dbReference type="Pfam" id="PF05726"/>
    </source>
</evidence>
<dbReference type="PIRSF" id="PIRSF006232">
    <property type="entry name" value="Pirin"/>
    <property type="match status" value="1"/>
</dbReference>
<name>A0ABV0FZS1_9BURK</name>
<dbReference type="PANTHER" id="PTHR13903">
    <property type="entry name" value="PIRIN-RELATED"/>
    <property type="match status" value="1"/>
</dbReference>
<evidence type="ECO:0000313" key="7">
    <source>
        <dbReference type="Proteomes" id="UP001495147"/>
    </source>
</evidence>
<evidence type="ECO:0000259" key="4">
    <source>
        <dbReference type="Pfam" id="PF02678"/>
    </source>
</evidence>
<comment type="caution">
    <text evidence="6">The sequence shown here is derived from an EMBL/GenBank/DDBJ whole genome shotgun (WGS) entry which is preliminary data.</text>
</comment>
<dbReference type="Pfam" id="PF02678">
    <property type="entry name" value="Pirin"/>
    <property type="match status" value="1"/>
</dbReference>
<dbReference type="InterPro" id="IPR014710">
    <property type="entry name" value="RmlC-like_jellyroll"/>
</dbReference>
<evidence type="ECO:0000256" key="3">
    <source>
        <dbReference type="SAM" id="MobiDB-lite"/>
    </source>
</evidence>
<evidence type="ECO:0000313" key="6">
    <source>
        <dbReference type="EMBL" id="MEO3690763.1"/>
    </source>
</evidence>
<proteinExistence type="inferred from homology"/>
<dbReference type="CDD" id="cd02247">
    <property type="entry name" value="cupin_pirin_C"/>
    <property type="match status" value="1"/>
</dbReference>
<evidence type="ECO:0000256" key="1">
    <source>
        <dbReference type="ARBA" id="ARBA00008416"/>
    </source>
</evidence>
<dbReference type="InterPro" id="IPR012093">
    <property type="entry name" value="Pirin"/>
</dbReference>
<accession>A0ABV0FZS1</accession>
<dbReference type="InterPro" id="IPR003829">
    <property type="entry name" value="Pirin_N_dom"/>
</dbReference>
<dbReference type="CDD" id="cd02909">
    <property type="entry name" value="cupin_pirin_N"/>
    <property type="match status" value="1"/>
</dbReference>
<dbReference type="RefSeq" id="WP_347703585.1">
    <property type="nucleotide sequence ID" value="NZ_JBDPZD010000001.1"/>
</dbReference>
<dbReference type="Pfam" id="PF05726">
    <property type="entry name" value="Pirin_C"/>
    <property type="match status" value="1"/>
</dbReference>
<gene>
    <name evidence="6" type="ORF">ABDJ85_04730</name>
</gene>
<dbReference type="Proteomes" id="UP001495147">
    <property type="component" value="Unassembled WGS sequence"/>
</dbReference>
<evidence type="ECO:0000256" key="2">
    <source>
        <dbReference type="RuleBase" id="RU003457"/>
    </source>
</evidence>
<sequence>MGEPRLLKPHVTDLPGGLRVARLLPAAACRSVGPFIFFDHFGPVELPASLDSDIGPHPHIGLATVTYLFEGELLHRDSLGTEQAIAPGAINWMSAGSGIVHSERTPAAWRGQARRLHGLQLWAALPPELETSAPSFQHAPAHTLPQLQPAPGVHLRLLVGQGFGLQSPVRTATETLYLDLRLDPGIRWALPPLATELALYAVSEGLMLDGQPLPAQQLAVLAPGQALVLEAPASGARLAVIGGAPLQQPVRLWWNFASSQPERLEAAAKRWALGWAPGGFDRIPGETDARIAAPPWPDRPAALVRTPGLGEQSA</sequence>
<feature type="region of interest" description="Disordered" evidence="3">
    <location>
        <begin position="291"/>
        <end position="314"/>
    </location>
</feature>
<feature type="domain" description="Pirin N-terminal" evidence="4">
    <location>
        <begin position="19"/>
        <end position="122"/>
    </location>
</feature>
<keyword evidence="7" id="KW-1185">Reference proteome</keyword>
<feature type="domain" description="Pirin C-terminal" evidence="5">
    <location>
        <begin position="177"/>
        <end position="272"/>
    </location>
</feature>
<dbReference type="EMBL" id="JBDPZD010000001">
    <property type="protein sequence ID" value="MEO3690763.1"/>
    <property type="molecule type" value="Genomic_DNA"/>
</dbReference>
<dbReference type="SUPFAM" id="SSF51182">
    <property type="entry name" value="RmlC-like cupins"/>
    <property type="match status" value="1"/>
</dbReference>
<dbReference type="Gene3D" id="2.60.120.10">
    <property type="entry name" value="Jelly Rolls"/>
    <property type="match status" value="2"/>
</dbReference>